<gene>
    <name evidence="2" type="ORF">AAS21_gp071</name>
</gene>
<sequence length="107" mass="12337">MKPLHILIDDVRNLNGMDIIIRTPVVALDYVRNNETTGHVLYMDNDLSSNPKDPEGQHILRQLLDWGQRPKKVVLVTANPVAAQNMREDLKDLGYKENPNRIEYDFV</sequence>
<organism evidence="2 3">
    <name type="scientific">Pantoea phage vB_PagS_AAS21</name>
    <dbReference type="NCBI Taxonomy" id="2575261"/>
    <lineage>
        <taxon>Viruses</taxon>
        <taxon>Duplodnaviria</taxon>
        <taxon>Heunggongvirae</taxon>
        <taxon>Uroviricota</taxon>
        <taxon>Caudoviricetes</taxon>
        <taxon>Demerecviridae</taxon>
        <taxon>Keyvirus</taxon>
        <taxon>Keyvirus AAS21</taxon>
    </lineage>
</organism>
<dbReference type="Proteomes" id="UP000308921">
    <property type="component" value="Segment"/>
</dbReference>
<evidence type="ECO:0000313" key="2">
    <source>
        <dbReference type="EMBL" id="QCW23809.1"/>
    </source>
</evidence>
<evidence type="ECO:0000259" key="1">
    <source>
        <dbReference type="Pfam" id="PF20274"/>
    </source>
</evidence>
<accession>A0A4Y5P1H4</accession>
<name>A0A4Y5P1H4_9CAUD</name>
<dbReference type="EMBL" id="MK770119">
    <property type="protein sequence ID" value="QCW23809.1"/>
    <property type="molecule type" value="Genomic_DNA"/>
</dbReference>
<keyword evidence="3" id="KW-1185">Reference proteome</keyword>
<reference evidence="2 3" key="1">
    <citation type="submission" date="2019-04" db="EMBL/GenBank/DDBJ databases">
        <title>Complete genome sequence of Pantoea bacteriophage vB_PagS_AAS21.</title>
        <authorList>
            <person name="Truncaite L."/>
            <person name="Simoliuniene M."/>
            <person name="Zajanckauskaite A."/>
            <person name="Meskys R."/>
            <person name="Simoliunas E."/>
        </authorList>
    </citation>
    <scope>NUCLEOTIDE SEQUENCE [LARGE SCALE GENOMIC DNA]</scope>
</reference>
<dbReference type="InterPro" id="IPR046909">
    <property type="entry name" value="cREC_REC"/>
</dbReference>
<proteinExistence type="predicted"/>
<dbReference type="Pfam" id="PF20274">
    <property type="entry name" value="cREC_REC"/>
    <property type="match status" value="1"/>
</dbReference>
<protein>
    <recommendedName>
        <fullName evidence="1">Cyclic-phosphate processing Receiver domain-containing protein</fullName>
    </recommendedName>
</protein>
<evidence type="ECO:0000313" key="3">
    <source>
        <dbReference type="Proteomes" id="UP000308921"/>
    </source>
</evidence>
<feature type="domain" description="Cyclic-phosphate processing Receiver" evidence="1">
    <location>
        <begin position="5"/>
        <end position="91"/>
    </location>
</feature>